<protein>
    <submittedName>
        <fullName evidence="2">Uncharacterized protein</fullName>
    </submittedName>
</protein>
<accession>A0AAE0CGP8</accession>
<comment type="caution">
    <text evidence="2">The sequence shown here is derived from an EMBL/GenBank/DDBJ whole genome shotgun (WGS) entry which is preliminary data.</text>
</comment>
<keyword evidence="3" id="KW-1185">Reference proteome</keyword>
<organism evidence="2 3">
    <name type="scientific">Cymbomonas tetramitiformis</name>
    <dbReference type="NCBI Taxonomy" id="36881"/>
    <lineage>
        <taxon>Eukaryota</taxon>
        <taxon>Viridiplantae</taxon>
        <taxon>Chlorophyta</taxon>
        <taxon>Pyramimonadophyceae</taxon>
        <taxon>Pyramimonadales</taxon>
        <taxon>Pyramimonadaceae</taxon>
        <taxon>Cymbomonas</taxon>
    </lineage>
</organism>
<dbReference type="EMBL" id="LGRX02024346">
    <property type="protein sequence ID" value="KAK3254014.1"/>
    <property type="molecule type" value="Genomic_DNA"/>
</dbReference>
<name>A0AAE0CGP8_9CHLO</name>
<sequence length="88" mass="9295">MLTKVEELCVILSTCGKLGRARERLRIFFARPSLGWVCASLGGAAGGMAMAVGTEDLGADLPDAQQLQTARQKASSGDAGKWEGEARR</sequence>
<evidence type="ECO:0000313" key="3">
    <source>
        <dbReference type="Proteomes" id="UP001190700"/>
    </source>
</evidence>
<evidence type="ECO:0000313" key="2">
    <source>
        <dbReference type="EMBL" id="KAK3254014.1"/>
    </source>
</evidence>
<gene>
    <name evidence="2" type="ORF">CYMTET_36758</name>
</gene>
<dbReference type="AlphaFoldDB" id="A0AAE0CGP8"/>
<feature type="region of interest" description="Disordered" evidence="1">
    <location>
        <begin position="65"/>
        <end position="88"/>
    </location>
</feature>
<evidence type="ECO:0000256" key="1">
    <source>
        <dbReference type="SAM" id="MobiDB-lite"/>
    </source>
</evidence>
<dbReference type="Proteomes" id="UP001190700">
    <property type="component" value="Unassembled WGS sequence"/>
</dbReference>
<feature type="compositionally biased region" description="Polar residues" evidence="1">
    <location>
        <begin position="65"/>
        <end position="75"/>
    </location>
</feature>
<reference evidence="2 3" key="1">
    <citation type="journal article" date="2015" name="Genome Biol. Evol.">
        <title>Comparative Genomics of a Bacterivorous Green Alga Reveals Evolutionary Causalities and Consequences of Phago-Mixotrophic Mode of Nutrition.</title>
        <authorList>
            <person name="Burns J.A."/>
            <person name="Paasch A."/>
            <person name="Narechania A."/>
            <person name="Kim E."/>
        </authorList>
    </citation>
    <scope>NUCLEOTIDE SEQUENCE [LARGE SCALE GENOMIC DNA]</scope>
    <source>
        <strain evidence="2 3">PLY_AMNH</strain>
    </source>
</reference>
<proteinExistence type="predicted"/>